<dbReference type="SMART" id="SM00027">
    <property type="entry name" value="EH"/>
    <property type="match status" value="3"/>
</dbReference>
<feature type="region of interest" description="Disordered" evidence="2">
    <location>
        <begin position="605"/>
        <end position="863"/>
    </location>
</feature>
<dbReference type="Proteomes" id="UP000694888">
    <property type="component" value="Unplaced"/>
</dbReference>
<feature type="domain" description="EH" evidence="3">
    <location>
        <begin position="128"/>
        <end position="216"/>
    </location>
</feature>
<evidence type="ECO:0000256" key="1">
    <source>
        <dbReference type="ARBA" id="ARBA00022837"/>
    </source>
</evidence>
<dbReference type="Gene3D" id="1.10.287.1490">
    <property type="match status" value="1"/>
</dbReference>
<evidence type="ECO:0000256" key="2">
    <source>
        <dbReference type="SAM" id="MobiDB-lite"/>
    </source>
</evidence>
<feature type="compositionally biased region" description="Low complexity" evidence="2">
    <location>
        <begin position="703"/>
        <end position="717"/>
    </location>
</feature>
<feature type="domain" description="EF-hand" evidence="4">
    <location>
        <begin position="276"/>
        <end position="311"/>
    </location>
</feature>
<feature type="compositionally biased region" description="Polar residues" evidence="2">
    <location>
        <begin position="847"/>
        <end position="856"/>
    </location>
</feature>
<reference evidence="6" key="1">
    <citation type="submission" date="2025-08" db="UniProtKB">
        <authorList>
            <consortium name="RefSeq"/>
        </authorList>
    </citation>
    <scope>IDENTIFICATION</scope>
</reference>
<evidence type="ECO:0000313" key="6">
    <source>
        <dbReference type="RefSeq" id="XP_012944478.1"/>
    </source>
</evidence>
<dbReference type="Pfam" id="PF12763">
    <property type="entry name" value="EH"/>
    <property type="match status" value="3"/>
</dbReference>
<feature type="compositionally biased region" description="Polar residues" evidence="2">
    <location>
        <begin position="528"/>
        <end position="544"/>
    </location>
</feature>
<keyword evidence="1" id="KW-0106">Calcium</keyword>
<dbReference type="PROSITE" id="PS00018">
    <property type="entry name" value="EF_HAND_1"/>
    <property type="match status" value="1"/>
</dbReference>
<dbReference type="Gene3D" id="1.10.238.10">
    <property type="entry name" value="EF-hand"/>
    <property type="match status" value="3"/>
</dbReference>
<dbReference type="GeneID" id="101862615"/>
<dbReference type="RefSeq" id="XP_012944478.1">
    <property type="nucleotide sequence ID" value="XM_013089024.2"/>
</dbReference>
<evidence type="ECO:0000259" key="4">
    <source>
        <dbReference type="PROSITE" id="PS50222"/>
    </source>
</evidence>
<accession>A0ABM1ABF0</accession>
<name>A0ABM1ABF0_APLCA</name>
<feature type="domain" description="EH" evidence="3">
    <location>
        <begin position="277"/>
        <end position="366"/>
    </location>
</feature>
<dbReference type="InterPro" id="IPR000261">
    <property type="entry name" value="EH_dom"/>
</dbReference>
<evidence type="ECO:0000259" key="3">
    <source>
        <dbReference type="PROSITE" id="PS50031"/>
    </source>
</evidence>
<dbReference type="PANTHER" id="PTHR11216:SF176">
    <property type="entry name" value="EPIDERMAL GROWTH FACTOR RECEPTOR PATHWAY SUBSTRATE CLONE 15, ISOFORM A"/>
    <property type="match status" value="1"/>
</dbReference>
<dbReference type="PROSITE" id="PS50222">
    <property type="entry name" value="EF_HAND_2"/>
    <property type="match status" value="2"/>
</dbReference>
<dbReference type="SMART" id="SM00054">
    <property type="entry name" value="EFh"/>
    <property type="match status" value="2"/>
</dbReference>
<dbReference type="PROSITE" id="PS50031">
    <property type="entry name" value="EH"/>
    <property type="match status" value="3"/>
</dbReference>
<sequence length="863" mass="92106">MAAFPPLPQIVGKHGGIYEAYYLQADPLGTGSIGALDAANFLKKSKLNDTTLSQIWDLSDPMGKGYLEKTGFFVALKLISLVQSSQDMNVSKLSLETPAPDLGPVEPVEPATQSAASSNVPWDITPSEKAKYDQVFDSLKPVQNMLAGDKVKPVLMNSKLPVDVLGWIWDMSDIDKDGYLDRDEFAVAMHLVYQAREGHELPTILRPGLIPPSKRKGAGLASSVAPSMPGAVPVLPGAVPVLPAIGGASGAGSGFGRSTPTQGVVGSPLPWVVTAAEKANSDAIFKKLDTDMDGLVSGLETRDVMAKSGLPTNILAHIWGLCDSQSAGKLTTDQFALAMHLIQQKLQGSDPPSQLTPEMVPPSMRAVADPGAFGVRDGTNAGPYSHVADFSAIKDLDQLSKEIEDIKKEKLQLERDKAQQEADIKLRHSEVQMLQKELDGLNNTLSQLDTQKKEAQKRLDELNDKRSNLERNVQELRQETDKEQMEVNKMKSLLSNREQIIKDQEQELEKLRRELTGLRDEESKLEQTADSSKQQLEQLAKSQAGISQEINTTRKKLEQLQEQYRSIDPTMTPFSNGDSSVEAVSNKATFASPMSTVGSFGLGSNVDDFKEDPFKGADPFAGAAVVSAGQDDPFQNDDPFRDSDPFKSADPFGSEDPFKDAFGNSSSTNKSDPFGNLDPFGSSSGQASSDGFDAFGSAWPTTQSSSKSSQKQISSSSGADPFGSPSKPSLPAKQKKAPPPRPAPPKSKSPTPFTSSSSPAPASKPKVDPFGGFGSDPFGGNDPFAGSGATTNTGNNAADPFANFADFSPGKFSEEDDSAWGGGGGPSTITVKDSGGPARPQPAKRTINLNNTSASRTYDDSEA</sequence>
<organism evidence="5 6">
    <name type="scientific">Aplysia californica</name>
    <name type="common">California sea hare</name>
    <dbReference type="NCBI Taxonomy" id="6500"/>
    <lineage>
        <taxon>Eukaryota</taxon>
        <taxon>Metazoa</taxon>
        <taxon>Spiralia</taxon>
        <taxon>Lophotrochozoa</taxon>
        <taxon>Mollusca</taxon>
        <taxon>Gastropoda</taxon>
        <taxon>Heterobranchia</taxon>
        <taxon>Euthyneura</taxon>
        <taxon>Tectipleura</taxon>
        <taxon>Aplysiida</taxon>
        <taxon>Aplysioidea</taxon>
        <taxon>Aplysiidae</taxon>
        <taxon>Aplysia</taxon>
    </lineage>
</organism>
<dbReference type="InterPro" id="IPR018247">
    <property type="entry name" value="EF_Hand_1_Ca_BS"/>
</dbReference>
<evidence type="ECO:0000313" key="5">
    <source>
        <dbReference type="Proteomes" id="UP000694888"/>
    </source>
</evidence>
<dbReference type="CDD" id="cd00052">
    <property type="entry name" value="EH"/>
    <property type="match status" value="3"/>
</dbReference>
<feature type="compositionally biased region" description="Low complexity" evidence="2">
    <location>
        <begin position="795"/>
        <end position="807"/>
    </location>
</feature>
<proteinExistence type="predicted"/>
<dbReference type="InterPro" id="IPR002048">
    <property type="entry name" value="EF_hand_dom"/>
</dbReference>
<dbReference type="InterPro" id="IPR011992">
    <property type="entry name" value="EF-hand-dom_pair"/>
</dbReference>
<feature type="domain" description="EH" evidence="3">
    <location>
        <begin position="14"/>
        <end position="114"/>
    </location>
</feature>
<feature type="domain" description="EF-hand" evidence="4">
    <location>
        <begin position="160"/>
        <end position="195"/>
    </location>
</feature>
<feature type="compositionally biased region" description="Basic and acidic residues" evidence="2">
    <location>
        <begin position="638"/>
        <end position="647"/>
    </location>
</feature>
<feature type="region of interest" description="Disordered" evidence="2">
    <location>
        <begin position="519"/>
        <end position="544"/>
    </location>
</feature>
<keyword evidence="5" id="KW-1185">Reference proteome</keyword>
<dbReference type="PANTHER" id="PTHR11216">
    <property type="entry name" value="EH DOMAIN"/>
    <property type="match status" value="1"/>
</dbReference>
<gene>
    <name evidence="6" type="primary">LOC101862615</name>
</gene>
<feature type="compositionally biased region" description="Low complexity" evidence="2">
    <location>
        <begin position="748"/>
        <end position="784"/>
    </location>
</feature>
<dbReference type="SUPFAM" id="SSF47473">
    <property type="entry name" value="EF-hand"/>
    <property type="match status" value="3"/>
</dbReference>
<protein>
    <submittedName>
        <fullName evidence="6">Epidermal growth factor receptor substrate 15-like 1</fullName>
    </submittedName>
</protein>
<dbReference type="SUPFAM" id="SSF57997">
    <property type="entry name" value="Tropomyosin"/>
    <property type="match status" value="1"/>
</dbReference>